<gene>
    <name evidence="5" type="ORF">V5R04_05105</name>
</gene>
<dbReference type="PROSITE" id="PS00211">
    <property type="entry name" value="ABC_TRANSPORTER_1"/>
    <property type="match status" value="1"/>
</dbReference>
<dbReference type="GO" id="GO:0005886">
    <property type="term" value="C:plasma membrane"/>
    <property type="evidence" value="ECO:0007669"/>
    <property type="project" value="TreeGrafter"/>
</dbReference>
<dbReference type="InterPro" id="IPR027417">
    <property type="entry name" value="P-loop_NTPase"/>
</dbReference>
<dbReference type="PANTHER" id="PTHR24220:SF689">
    <property type="entry name" value="LIPOPROTEIN-RELEASING SYSTEM ATP-BINDING PROTEIN LOLD"/>
    <property type="match status" value="1"/>
</dbReference>
<keyword evidence="2" id="KW-0547">Nucleotide-binding</keyword>
<dbReference type="SMART" id="SM00382">
    <property type="entry name" value="AAA"/>
    <property type="match status" value="1"/>
</dbReference>
<proteinExistence type="inferred from homology"/>
<dbReference type="GO" id="GO:0022857">
    <property type="term" value="F:transmembrane transporter activity"/>
    <property type="evidence" value="ECO:0007669"/>
    <property type="project" value="TreeGrafter"/>
</dbReference>
<dbReference type="GO" id="GO:0005524">
    <property type="term" value="F:ATP binding"/>
    <property type="evidence" value="ECO:0007669"/>
    <property type="project" value="UniProtKB-KW"/>
</dbReference>
<organism evidence="5">
    <name type="scientific">Jonesiaceae bacterium BS-20</name>
    <dbReference type="NCBI Taxonomy" id="3120821"/>
    <lineage>
        <taxon>Bacteria</taxon>
        <taxon>Bacillati</taxon>
        <taxon>Actinomycetota</taxon>
        <taxon>Actinomycetes</taxon>
        <taxon>Micrococcales</taxon>
        <taxon>Jonesiaceae</taxon>
    </lineage>
</organism>
<keyword evidence="3 5" id="KW-0067">ATP-binding</keyword>
<dbReference type="InterPro" id="IPR003593">
    <property type="entry name" value="AAA+_ATPase"/>
</dbReference>
<dbReference type="InterPro" id="IPR015854">
    <property type="entry name" value="ABC_transpr_LolD-like"/>
</dbReference>
<protein>
    <submittedName>
        <fullName evidence="5">ATP-binding cassette domain-containing protein</fullName>
    </submittedName>
</protein>
<dbReference type="InterPro" id="IPR017871">
    <property type="entry name" value="ABC_transporter-like_CS"/>
</dbReference>
<dbReference type="PROSITE" id="PS50893">
    <property type="entry name" value="ABC_TRANSPORTER_2"/>
    <property type="match status" value="1"/>
</dbReference>
<dbReference type="Gene3D" id="3.40.50.300">
    <property type="entry name" value="P-loop containing nucleotide triphosphate hydrolases"/>
    <property type="match status" value="1"/>
</dbReference>
<comment type="similarity">
    <text evidence="1">Belongs to the ABC transporter superfamily.</text>
</comment>
<dbReference type="GO" id="GO:0016887">
    <property type="term" value="F:ATP hydrolysis activity"/>
    <property type="evidence" value="ECO:0007669"/>
    <property type="project" value="InterPro"/>
</dbReference>
<evidence type="ECO:0000313" key="5">
    <source>
        <dbReference type="EMBL" id="XBH22602.1"/>
    </source>
</evidence>
<dbReference type="EMBL" id="CP146203">
    <property type="protein sequence ID" value="XBH22602.1"/>
    <property type="molecule type" value="Genomic_DNA"/>
</dbReference>
<accession>A0AAU7DZ97</accession>
<evidence type="ECO:0000256" key="3">
    <source>
        <dbReference type="ARBA" id="ARBA00022840"/>
    </source>
</evidence>
<evidence type="ECO:0000256" key="2">
    <source>
        <dbReference type="ARBA" id="ARBA00022741"/>
    </source>
</evidence>
<dbReference type="AlphaFoldDB" id="A0AAU7DZ97"/>
<evidence type="ECO:0000256" key="1">
    <source>
        <dbReference type="ARBA" id="ARBA00005417"/>
    </source>
</evidence>
<reference evidence="5" key="1">
    <citation type="submission" date="2024-02" db="EMBL/GenBank/DDBJ databases">
        <title>Tomenella chthoni gen. nov. sp. nov., a member of the family Jonesiaceae isolated from bat guano.</title>
        <authorList>
            <person name="Miller S.L."/>
            <person name="King J."/>
            <person name="Sankaranarayanan K."/>
            <person name="Lawson P.A."/>
        </authorList>
    </citation>
    <scope>NUCLEOTIDE SEQUENCE</scope>
    <source>
        <strain evidence="5">BS-20</strain>
    </source>
</reference>
<evidence type="ECO:0000259" key="4">
    <source>
        <dbReference type="PROSITE" id="PS50893"/>
    </source>
</evidence>
<dbReference type="Pfam" id="PF00005">
    <property type="entry name" value="ABC_tran"/>
    <property type="match status" value="1"/>
</dbReference>
<name>A0AAU7DZ97_9MICO</name>
<dbReference type="PANTHER" id="PTHR24220">
    <property type="entry name" value="IMPORT ATP-BINDING PROTEIN"/>
    <property type="match status" value="1"/>
</dbReference>
<dbReference type="InterPro" id="IPR003439">
    <property type="entry name" value="ABC_transporter-like_ATP-bd"/>
</dbReference>
<feature type="domain" description="ABC transporter" evidence="4">
    <location>
        <begin position="3"/>
        <end position="210"/>
    </location>
</feature>
<dbReference type="SUPFAM" id="SSF52540">
    <property type="entry name" value="P-loop containing nucleoside triphosphate hydrolases"/>
    <property type="match status" value="1"/>
</dbReference>
<sequence>MRITAQGLGHQFPNQPFLFRNVSFEFVPGDLIGLTGPSGSGKSTLLSILAGWVTATEGTLSPVGIEHTAWVLQNPFGVPDRSALDHVTLPLLGMGLRRSTASVEALAIMDRFGIAGLAHQPFKSLSGGESQRLMLARAIAGRPSLLLVDEPTAQLDLTSAETVNNVLGELAGHNTIVVVATHDPHTRESCDRIIDLTAIQTAGPEVVGHADR</sequence>